<organism evidence="2 3">
    <name type="scientific">Acinetobacter larvae</name>
    <dbReference type="NCBI Taxonomy" id="1789224"/>
    <lineage>
        <taxon>Bacteria</taxon>
        <taxon>Pseudomonadati</taxon>
        <taxon>Pseudomonadota</taxon>
        <taxon>Gammaproteobacteria</taxon>
        <taxon>Moraxellales</taxon>
        <taxon>Moraxellaceae</taxon>
        <taxon>Acinetobacter</taxon>
    </lineage>
</organism>
<dbReference type="AlphaFoldDB" id="A0A1B2LZU9"/>
<evidence type="ECO:0000313" key="2">
    <source>
        <dbReference type="EMBL" id="AOA58462.1"/>
    </source>
</evidence>
<sequence>MNKIILISTVLSLAAVGTHAAETPQPVAVATNATPITIETRPEILGLWGMTIQDKNKKCTEYYNFRANNEVVIHSAKEWSTGIYQYIPSPDNTLSKAPVLLMEIQYDNNLKDCSGMQEDQTGEVSQYYIRWDDAKTIQFCNNEKADKCFAILRRVSP</sequence>
<dbReference type="RefSeq" id="WP_067554939.1">
    <property type="nucleotide sequence ID" value="NZ_CP016895.1"/>
</dbReference>
<evidence type="ECO:0000256" key="1">
    <source>
        <dbReference type="SAM" id="SignalP"/>
    </source>
</evidence>
<reference evidence="2 3" key="1">
    <citation type="submission" date="2016-08" db="EMBL/GenBank/DDBJ databases">
        <authorList>
            <person name="Seilhamer J.J."/>
        </authorList>
    </citation>
    <scope>NUCLEOTIDE SEQUENCE [LARGE SCALE GENOMIC DNA]</scope>
    <source>
        <strain evidence="2 3">BRTC-1</strain>
    </source>
</reference>
<keyword evidence="3" id="KW-1185">Reference proteome</keyword>
<protein>
    <submittedName>
        <fullName evidence="2">Uncharacterized protein</fullName>
    </submittedName>
</protein>
<dbReference type="OrthoDB" id="6656750at2"/>
<dbReference type="Proteomes" id="UP000093391">
    <property type="component" value="Chromosome"/>
</dbReference>
<evidence type="ECO:0000313" key="3">
    <source>
        <dbReference type="Proteomes" id="UP000093391"/>
    </source>
</evidence>
<accession>A0A1B2LZU9</accession>
<dbReference type="KEGG" id="ala:BFG52_08915"/>
<feature type="signal peptide" evidence="1">
    <location>
        <begin position="1"/>
        <end position="20"/>
    </location>
</feature>
<keyword evidence="1" id="KW-0732">Signal</keyword>
<name>A0A1B2LZU9_9GAMM</name>
<feature type="chain" id="PRO_5008539905" evidence="1">
    <location>
        <begin position="21"/>
        <end position="157"/>
    </location>
</feature>
<gene>
    <name evidence="2" type="ORF">BFG52_08915</name>
</gene>
<dbReference type="EMBL" id="CP016895">
    <property type="protein sequence ID" value="AOA58462.1"/>
    <property type="molecule type" value="Genomic_DNA"/>
</dbReference>
<proteinExistence type="predicted"/>
<dbReference type="STRING" id="1789224.BFG52_08915"/>